<dbReference type="Pfam" id="PF13442">
    <property type="entry name" value="Cytochrome_CBB3"/>
    <property type="match status" value="1"/>
</dbReference>
<dbReference type="EMBL" id="FNYY01000001">
    <property type="protein sequence ID" value="SEI57642.1"/>
    <property type="molecule type" value="Genomic_DNA"/>
</dbReference>
<keyword evidence="8" id="KW-1185">Reference proteome</keyword>
<evidence type="ECO:0000256" key="5">
    <source>
        <dbReference type="SAM" id="SignalP"/>
    </source>
</evidence>
<dbReference type="Gene3D" id="1.10.760.10">
    <property type="entry name" value="Cytochrome c-like domain"/>
    <property type="match status" value="1"/>
</dbReference>
<keyword evidence="5" id="KW-0732">Signal</keyword>
<dbReference type="InterPro" id="IPR009056">
    <property type="entry name" value="Cyt_c-like_dom"/>
</dbReference>
<organism evidence="7 8">
    <name type="scientific">Marinovum algicola</name>
    <dbReference type="NCBI Taxonomy" id="42444"/>
    <lineage>
        <taxon>Bacteria</taxon>
        <taxon>Pseudomonadati</taxon>
        <taxon>Pseudomonadota</taxon>
        <taxon>Alphaproteobacteria</taxon>
        <taxon>Rhodobacterales</taxon>
        <taxon>Roseobacteraceae</taxon>
        <taxon>Marinovum</taxon>
    </lineage>
</organism>
<reference evidence="7 8" key="1">
    <citation type="submission" date="2016-10" db="EMBL/GenBank/DDBJ databases">
        <authorList>
            <person name="Varghese N."/>
            <person name="Submissions S."/>
        </authorList>
    </citation>
    <scope>NUCLEOTIDE SEQUENCE [LARGE SCALE GENOMIC DNA]</scope>
    <source>
        <strain evidence="7 8">FF3</strain>
    </source>
</reference>
<dbReference type="PROSITE" id="PS51257">
    <property type="entry name" value="PROKAR_LIPOPROTEIN"/>
    <property type="match status" value="1"/>
</dbReference>
<protein>
    <submittedName>
        <fullName evidence="7">Cytochrome C oxidase, cbb3-type, subunit III</fullName>
    </submittedName>
</protein>
<evidence type="ECO:0000313" key="8">
    <source>
        <dbReference type="Proteomes" id="UP000182932"/>
    </source>
</evidence>
<keyword evidence="1 4" id="KW-0349">Heme</keyword>
<dbReference type="GO" id="GO:0020037">
    <property type="term" value="F:heme binding"/>
    <property type="evidence" value="ECO:0007669"/>
    <property type="project" value="InterPro"/>
</dbReference>
<keyword evidence="3 4" id="KW-0408">Iron</keyword>
<gene>
    <name evidence="7" type="ORF">SAMN04487940_101272</name>
</gene>
<dbReference type="GO" id="GO:0009055">
    <property type="term" value="F:electron transfer activity"/>
    <property type="evidence" value="ECO:0007669"/>
    <property type="project" value="InterPro"/>
</dbReference>
<evidence type="ECO:0000256" key="1">
    <source>
        <dbReference type="ARBA" id="ARBA00022617"/>
    </source>
</evidence>
<feature type="domain" description="Cytochrome c" evidence="6">
    <location>
        <begin position="26"/>
        <end position="136"/>
    </location>
</feature>
<feature type="signal peptide" evidence="5">
    <location>
        <begin position="1"/>
        <end position="18"/>
    </location>
</feature>
<proteinExistence type="predicted"/>
<evidence type="ECO:0000256" key="3">
    <source>
        <dbReference type="ARBA" id="ARBA00023004"/>
    </source>
</evidence>
<accession>A0A975W6Q5</accession>
<feature type="chain" id="PRO_5037146932" evidence="5">
    <location>
        <begin position="19"/>
        <end position="137"/>
    </location>
</feature>
<evidence type="ECO:0000256" key="4">
    <source>
        <dbReference type="PROSITE-ProRule" id="PRU00433"/>
    </source>
</evidence>
<comment type="caution">
    <text evidence="7">The sequence shown here is derived from an EMBL/GenBank/DDBJ whole genome shotgun (WGS) entry which is preliminary data.</text>
</comment>
<dbReference type="InterPro" id="IPR036909">
    <property type="entry name" value="Cyt_c-like_dom_sf"/>
</dbReference>
<evidence type="ECO:0000256" key="2">
    <source>
        <dbReference type="ARBA" id="ARBA00022723"/>
    </source>
</evidence>
<dbReference type="Proteomes" id="UP000182932">
    <property type="component" value="Unassembled WGS sequence"/>
</dbReference>
<dbReference type="PROSITE" id="PS51007">
    <property type="entry name" value="CYTC"/>
    <property type="match status" value="1"/>
</dbReference>
<evidence type="ECO:0000313" key="7">
    <source>
        <dbReference type="EMBL" id="SEI57642.1"/>
    </source>
</evidence>
<name>A0A975W6Q5_9RHOB</name>
<dbReference type="RefSeq" id="WP_048530004.1">
    <property type="nucleotide sequence ID" value="NZ_CATLQZ010000005.1"/>
</dbReference>
<dbReference type="GeneID" id="80816542"/>
<keyword evidence="2 4" id="KW-0479">Metal-binding</keyword>
<sequence length="137" mass="14492">MTPIQRLGLGLAALAALAACKPNEMPEPDDGRRLFVENCALCHGRQGLGDGPAGAGLKPGPADLTRISARNGGRFPRAEVLSTLDGYSRVDFPGAGMPEFGELLRGDLIPVDVGDGRPTPTPRKLVALMEYLESIQR</sequence>
<evidence type="ECO:0000259" key="6">
    <source>
        <dbReference type="PROSITE" id="PS51007"/>
    </source>
</evidence>
<dbReference type="GO" id="GO:0046872">
    <property type="term" value="F:metal ion binding"/>
    <property type="evidence" value="ECO:0007669"/>
    <property type="project" value="UniProtKB-KW"/>
</dbReference>
<dbReference type="SUPFAM" id="SSF46626">
    <property type="entry name" value="Cytochrome c"/>
    <property type="match status" value="1"/>
</dbReference>
<dbReference type="AlphaFoldDB" id="A0A975W6Q5"/>